<dbReference type="Proteomes" id="UP000467841">
    <property type="component" value="Unassembled WGS sequence"/>
</dbReference>
<evidence type="ECO:0000313" key="2">
    <source>
        <dbReference type="EMBL" id="CAA7052038.1"/>
    </source>
</evidence>
<comment type="caution">
    <text evidence="2">The sequence shown here is derived from an EMBL/GenBank/DDBJ whole genome shotgun (WGS) entry which is preliminary data.</text>
</comment>
<sequence length="135" mass="15103">MAKKTRPDHGERPSMKQTSVNIKVLKSNKKDEEELNESLDESSSTVKASQLTRRLSVQDRVNLFESKQKENSNSAAGNEPVVAAVAKSTELRRLSSDVSSDAPAFPEKSRFKVGKEQDVFFLTSLLCFLNTILNW</sequence>
<protein>
    <submittedName>
        <fullName evidence="2">Uncharacterized protein</fullName>
    </submittedName>
</protein>
<dbReference type="EMBL" id="CACVBM020001496">
    <property type="protein sequence ID" value="CAA7052038.1"/>
    <property type="molecule type" value="Genomic_DNA"/>
</dbReference>
<accession>A0A6D2KSD2</accession>
<feature type="region of interest" description="Disordered" evidence="1">
    <location>
        <begin position="1"/>
        <end position="49"/>
    </location>
</feature>
<evidence type="ECO:0000313" key="3">
    <source>
        <dbReference type="Proteomes" id="UP000467841"/>
    </source>
</evidence>
<organism evidence="2 3">
    <name type="scientific">Microthlaspi erraticum</name>
    <dbReference type="NCBI Taxonomy" id="1685480"/>
    <lineage>
        <taxon>Eukaryota</taxon>
        <taxon>Viridiplantae</taxon>
        <taxon>Streptophyta</taxon>
        <taxon>Embryophyta</taxon>
        <taxon>Tracheophyta</taxon>
        <taxon>Spermatophyta</taxon>
        <taxon>Magnoliopsida</taxon>
        <taxon>eudicotyledons</taxon>
        <taxon>Gunneridae</taxon>
        <taxon>Pentapetalae</taxon>
        <taxon>rosids</taxon>
        <taxon>malvids</taxon>
        <taxon>Brassicales</taxon>
        <taxon>Brassicaceae</taxon>
        <taxon>Coluteocarpeae</taxon>
        <taxon>Microthlaspi</taxon>
    </lineage>
</organism>
<reference evidence="2" key="1">
    <citation type="submission" date="2020-01" db="EMBL/GenBank/DDBJ databases">
        <authorList>
            <person name="Mishra B."/>
        </authorList>
    </citation>
    <scope>NUCLEOTIDE SEQUENCE [LARGE SCALE GENOMIC DNA]</scope>
</reference>
<dbReference type="OrthoDB" id="767933at2759"/>
<keyword evidence="3" id="KW-1185">Reference proteome</keyword>
<proteinExistence type="predicted"/>
<evidence type="ECO:0000256" key="1">
    <source>
        <dbReference type="SAM" id="MobiDB-lite"/>
    </source>
</evidence>
<name>A0A6D2KSD2_9BRAS</name>
<gene>
    <name evidence="2" type="ORF">MERR_LOCUS39273</name>
</gene>
<dbReference type="AlphaFoldDB" id="A0A6D2KSD2"/>
<feature type="compositionally biased region" description="Basic and acidic residues" evidence="1">
    <location>
        <begin position="1"/>
        <end position="14"/>
    </location>
</feature>